<feature type="domain" description="ABC1 atypical kinase-like" evidence="3">
    <location>
        <begin position="256"/>
        <end position="501"/>
    </location>
</feature>
<feature type="region of interest" description="Disordered" evidence="1">
    <location>
        <begin position="156"/>
        <end position="176"/>
    </location>
</feature>
<proteinExistence type="predicted"/>
<organism evidence="4">
    <name type="scientific">Chromera velia CCMP2878</name>
    <dbReference type="NCBI Taxonomy" id="1169474"/>
    <lineage>
        <taxon>Eukaryota</taxon>
        <taxon>Sar</taxon>
        <taxon>Alveolata</taxon>
        <taxon>Colpodellida</taxon>
        <taxon>Chromeraceae</taxon>
        <taxon>Chromera</taxon>
    </lineage>
</organism>
<feature type="compositionally biased region" description="Low complexity" evidence="1">
    <location>
        <begin position="156"/>
        <end position="172"/>
    </location>
</feature>
<evidence type="ECO:0000256" key="2">
    <source>
        <dbReference type="SAM" id="SignalP"/>
    </source>
</evidence>
<dbReference type="EMBL" id="CDMZ01000628">
    <property type="protein sequence ID" value="CEM18272.1"/>
    <property type="molecule type" value="Genomic_DNA"/>
</dbReference>
<keyword evidence="2" id="KW-0732">Signal</keyword>
<evidence type="ECO:0000256" key="1">
    <source>
        <dbReference type="SAM" id="MobiDB-lite"/>
    </source>
</evidence>
<dbReference type="InterPro" id="IPR004147">
    <property type="entry name" value="ABC1_dom"/>
</dbReference>
<accession>A0A0G4FU95</accession>
<feature type="chain" id="PRO_5005189076" description="ABC1 atypical kinase-like domain-containing protein" evidence="2">
    <location>
        <begin position="22"/>
        <end position="635"/>
    </location>
</feature>
<reference evidence="4" key="1">
    <citation type="submission" date="2014-11" db="EMBL/GenBank/DDBJ databases">
        <authorList>
            <person name="Otto D Thomas"/>
            <person name="Naeem Raeece"/>
        </authorList>
    </citation>
    <scope>NUCLEOTIDE SEQUENCE</scope>
</reference>
<dbReference type="AlphaFoldDB" id="A0A0G4FU95"/>
<dbReference type="VEuPathDB" id="CryptoDB:Cvel_3737"/>
<dbReference type="CDD" id="cd05121">
    <property type="entry name" value="ABC1_ADCK3-like"/>
    <property type="match status" value="1"/>
</dbReference>
<evidence type="ECO:0000313" key="4">
    <source>
        <dbReference type="EMBL" id="CEM18272.1"/>
    </source>
</evidence>
<evidence type="ECO:0000259" key="3">
    <source>
        <dbReference type="Pfam" id="PF03109"/>
    </source>
</evidence>
<dbReference type="PANTHER" id="PTHR43173:SF22">
    <property type="entry name" value="OS07G0227800 PROTEIN"/>
    <property type="match status" value="1"/>
</dbReference>
<feature type="signal peptide" evidence="2">
    <location>
        <begin position="1"/>
        <end position="21"/>
    </location>
</feature>
<dbReference type="PANTHER" id="PTHR43173">
    <property type="entry name" value="ABC1 FAMILY PROTEIN"/>
    <property type="match status" value="1"/>
</dbReference>
<protein>
    <recommendedName>
        <fullName evidence="3">ABC1 atypical kinase-like domain-containing protein</fullName>
    </recommendedName>
</protein>
<dbReference type="Pfam" id="PF03109">
    <property type="entry name" value="ABC1"/>
    <property type="match status" value="1"/>
</dbReference>
<name>A0A0G4FU95_9ALVE</name>
<sequence length="635" mass="69560">MRCQRLCTLLLGMSSVLLSLGKTVCRLPRSRRQTTAFLCTSGSRLSSRRFLSSKSQVDSKGDGGTLVPDLIFEPRGRKWTSVNMAEEETGGSSSRRQGGKRERSLDEVAKEAQDITREALEIVMNTGVDVALQRGLKASQAGVITALEVIREMAASANSTSGSPSSSSTASSLPEPLRSIVPPQVAAALPDLSKLNQIDPSKLDAATLLSSIPHSPQALRRLFERLGSTYIKLGQFIASSPTLFPPEYVKEFQKCLDKTEPLPWAVISKIIQTELGKPLNEVFSHVEPVPLASASIAQVHAATLKTGESVVLKVQKPDARATLQTDLGFILILTRLLQLISPDLSRLSLSEGARDIRAAMLQEVDFLQEMKNIQEFDRFLQNSGMDEIAMVPRVYPAFSTEKLLTMDRLEGVPLNDVEKIRRMTKEPELAVINALNVWSLSVIDFDFFHGDVHAGNLLLLRDGRIGFIDFGIVGRISRTTWEAVRDVSLAAAKEDYLGMASALQSMGAADGAHTATGKVDTEAFAEDIRKIAKQFKELRTDVSVVQAIQVDPSSGTVTRGASVDVQLDDEQVTRLLLDLVAAAENNGLKLPREFVLLIKQALYFDRYVQLLAPELDYLNDDRMRLQEALAAKDTG</sequence>
<dbReference type="InterPro" id="IPR011009">
    <property type="entry name" value="Kinase-like_dom_sf"/>
</dbReference>
<gene>
    <name evidence="4" type="ORF">Cvel_3737</name>
</gene>
<feature type="region of interest" description="Disordered" evidence="1">
    <location>
        <begin position="81"/>
        <end position="108"/>
    </location>
</feature>
<dbReference type="PhylomeDB" id="A0A0G4FU95"/>
<dbReference type="SUPFAM" id="SSF56112">
    <property type="entry name" value="Protein kinase-like (PK-like)"/>
    <property type="match status" value="1"/>
</dbReference>
<feature type="compositionally biased region" description="Basic and acidic residues" evidence="1">
    <location>
        <begin position="99"/>
        <end position="108"/>
    </location>
</feature>
<dbReference type="InterPro" id="IPR051130">
    <property type="entry name" value="Mito_struct-func_regulator"/>
</dbReference>